<keyword evidence="3" id="KW-0812">Transmembrane</keyword>
<dbReference type="EMBL" id="FP565575">
    <property type="protein sequence ID" value="CBE69681.1"/>
    <property type="molecule type" value="Genomic_DNA"/>
</dbReference>
<evidence type="ECO:0000256" key="3">
    <source>
        <dbReference type="SAM" id="Phobius"/>
    </source>
</evidence>
<dbReference type="GO" id="GO:0016780">
    <property type="term" value="F:phosphotransferase activity, for other substituted phosphate groups"/>
    <property type="evidence" value="ECO:0007669"/>
    <property type="project" value="InterPro"/>
</dbReference>
<sequence>MGKQAATVIIVISKGSGEVGPDTVVLGLPLLRRIVLVASRAGCQDILVVDNGSFECGKLLEGTKAVLLPPARLTGHQPLGRILVLTARLLPQPSLLTHLIEMPLHAEAICAPTSGIAAVETADPKTLLSVIERANDDLSLFSELERTYQRVGILMDDGRWVRVSSRADLPYAERWLLQGLVKDTEGFMSRHVERKISLAVTRRIVGTGITPNQMTAVSVAIGVVGALFFFSSAPAYQLVGALLFLLHSILDGCDGEIARLKYLESRFGGLLDFWGDNVVHSAVFVCIGLGWWMADGARLPLLLACSATAGGLLSAGFVYRQTMRHKTAEGPLFTSTTTSEAPSRVSMLADALARRDFIYLVVIVSAFGKAHWFLMLSAIGAPIFFIVVLWNSYREGVQA</sequence>
<keyword evidence="1 2" id="KW-0808">Transferase</keyword>
<feature type="transmembrane region" description="Helical" evidence="3">
    <location>
        <begin position="274"/>
        <end position="293"/>
    </location>
</feature>
<evidence type="ECO:0000313" key="5">
    <source>
        <dbReference type="Proteomes" id="UP000006898"/>
    </source>
</evidence>
<keyword evidence="3" id="KW-0472">Membrane</keyword>
<organism evidence="4 5">
    <name type="scientific">Methylomirabilis oxygeniifera</name>
    <dbReference type="NCBI Taxonomy" id="671143"/>
    <lineage>
        <taxon>Bacteria</taxon>
        <taxon>Candidatus Methylomirabilota</taxon>
        <taxon>Candidatus Methylomirabilia</taxon>
        <taxon>Candidatus Methylomirabilales</taxon>
        <taxon>Candidatus Methylomirabilaceae</taxon>
        <taxon>Candidatus Methylomirabilis</taxon>
    </lineage>
</organism>
<dbReference type="GO" id="GO:0016020">
    <property type="term" value="C:membrane"/>
    <property type="evidence" value="ECO:0007669"/>
    <property type="project" value="InterPro"/>
</dbReference>
<keyword evidence="3" id="KW-1133">Transmembrane helix</keyword>
<dbReference type="Pfam" id="PF01066">
    <property type="entry name" value="CDP-OH_P_transf"/>
    <property type="match status" value="1"/>
</dbReference>
<feature type="transmembrane region" description="Helical" evidence="3">
    <location>
        <begin position="204"/>
        <end position="229"/>
    </location>
</feature>
<evidence type="ECO:0000256" key="2">
    <source>
        <dbReference type="RuleBase" id="RU003750"/>
    </source>
</evidence>
<evidence type="ECO:0000313" key="4">
    <source>
        <dbReference type="EMBL" id="CBE69681.1"/>
    </source>
</evidence>
<dbReference type="Proteomes" id="UP000006898">
    <property type="component" value="Chromosome"/>
</dbReference>
<dbReference type="eggNOG" id="COG0558">
    <property type="taxonomic scope" value="Bacteria"/>
</dbReference>
<dbReference type="InterPro" id="IPR043130">
    <property type="entry name" value="CDP-OH_PTrfase_TM_dom"/>
</dbReference>
<dbReference type="KEGG" id="mox:DAMO_2608"/>
<comment type="similarity">
    <text evidence="2">Belongs to the CDP-alcohol phosphatidyltransferase class-I family.</text>
</comment>
<gene>
    <name evidence="4" type="ORF">DAMO_2608</name>
</gene>
<dbReference type="PROSITE" id="PS00379">
    <property type="entry name" value="CDP_ALCOHOL_P_TRANSF"/>
    <property type="match status" value="1"/>
</dbReference>
<dbReference type="HOGENOM" id="CLU_690171_0_0_0"/>
<evidence type="ECO:0008006" key="6">
    <source>
        <dbReference type="Google" id="ProtNLM"/>
    </source>
</evidence>
<dbReference type="AlphaFoldDB" id="D5MK59"/>
<feature type="transmembrane region" description="Helical" evidence="3">
    <location>
        <begin position="299"/>
        <end position="319"/>
    </location>
</feature>
<reference evidence="4 5" key="1">
    <citation type="journal article" date="2010" name="Nature">
        <title>Nitrite-driven anaerobic methane oxidation by oxygenic bacteria.</title>
        <authorList>
            <person name="Ettwig K.F."/>
            <person name="Butler M.K."/>
            <person name="Le Paslier D."/>
            <person name="Pelletier E."/>
            <person name="Mangenot S."/>
            <person name="Kuypers M.M.M."/>
            <person name="Schreiber F."/>
            <person name="Dutilh B.E."/>
            <person name="Zedelius J."/>
            <person name="de Beer D."/>
            <person name="Gloerich J."/>
            <person name="Wessels H.J.C.T."/>
            <person name="van Allen T."/>
            <person name="Luesken F."/>
            <person name="Wu M."/>
            <person name="van de Pas-Schoonen K.T."/>
            <person name="Op den Camp H.J.M."/>
            <person name="Janssen-Megens E.M."/>
            <person name="Francoijs K-J."/>
            <person name="Stunnenberg H."/>
            <person name="Weissenbach J."/>
            <person name="Jetten M.S.M."/>
            <person name="Strous M."/>
        </authorList>
    </citation>
    <scope>NUCLEOTIDE SEQUENCE [LARGE SCALE GENOMIC DNA]</scope>
</reference>
<dbReference type="InterPro" id="IPR048254">
    <property type="entry name" value="CDP_ALCOHOL_P_TRANSF_CS"/>
</dbReference>
<dbReference type="InterPro" id="IPR000462">
    <property type="entry name" value="CDP-OH_P_trans"/>
</dbReference>
<name>D5MK59_METO1</name>
<evidence type="ECO:0000256" key="1">
    <source>
        <dbReference type="ARBA" id="ARBA00022679"/>
    </source>
</evidence>
<protein>
    <recommendedName>
        <fullName evidence="6">CDP-L-myo-inositol myo-inositolphosphotransferase</fullName>
    </recommendedName>
</protein>
<proteinExistence type="inferred from homology"/>
<dbReference type="GO" id="GO:0008654">
    <property type="term" value="P:phospholipid biosynthetic process"/>
    <property type="evidence" value="ECO:0007669"/>
    <property type="project" value="InterPro"/>
</dbReference>
<accession>D5MK59</accession>
<dbReference type="Gene3D" id="1.20.120.1760">
    <property type="match status" value="1"/>
</dbReference>
<dbReference type="STRING" id="671143.DAMO_2608"/>
<feature type="transmembrane region" description="Helical" evidence="3">
    <location>
        <begin position="357"/>
        <end position="390"/>
    </location>
</feature>